<evidence type="ECO:0000313" key="2">
    <source>
        <dbReference type="Proteomes" id="UP001597024"/>
    </source>
</evidence>
<sequence>MEGAIPLWQEAGSPHQSAFGLTAIRERQDVWPGDSAGPTWDVPA</sequence>
<name>A0ABW3DIR1_9ACTN</name>
<organism evidence="1 2">
    <name type="scientific">Streptosporangium algeriense</name>
    <dbReference type="NCBI Taxonomy" id="1682748"/>
    <lineage>
        <taxon>Bacteria</taxon>
        <taxon>Bacillati</taxon>
        <taxon>Actinomycetota</taxon>
        <taxon>Actinomycetes</taxon>
        <taxon>Streptosporangiales</taxon>
        <taxon>Streptosporangiaceae</taxon>
        <taxon>Streptosporangium</taxon>
    </lineage>
</organism>
<proteinExistence type="predicted"/>
<dbReference type="Proteomes" id="UP001597024">
    <property type="component" value="Unassembled WGS sequence"/>
</dbReference>
<gene>
    <name evidence="1" type="ORF">ACFQ08_03465</name>
</gene>
<accession>A0ABW3DIR1</accession>
<reference evidence="2" key="1">
    <citation type="journal article" date="2019" name="Int. J. Syst. Evol. Microbiol.">
        <title>The Global Catalogue of Microorganisms (GCM) 10K type strain sequencing project: providing services to taxonomists for standard genome sequencing and annotation.</title>
        <authorList>
            <consortium name="The Broad Institute Genomics Platform"/>
            <consortium name="The Broad Institute Genome Sequencing Center for Infectious Disease"/>
            <person name="Wu L."/>
            <person name="Ma J."/>
        </authorList>
    </citation>
    <scope>NUCLEOTIDE SEQUENCE [LARGE SCALE GENOMIC DNA]</scope>
    <source>
        <strain evidence="2">CCUG 62974</strain>
    </source>
</reference>
<protein>
    <submittedName>
        <fullName evidence="1">Uncharacterized protein</fullName>
    </submittedName>
</protein>
<keyword evidence="2" id="KW-1185">Reference proteome</keyword>
<evidence type="ECO:0000313" key="1">
    <source>
        <dbReference type="EMBL" id="MFD0883618.1"/>
    </source>
</evidence>
<comment type="caution">
    <text evidence="1">The sequence shown here is derived from an EMBL/GenBank/DDBJ whole genome shotgun (WGS) entry which is preliminary data.</text>
</comment>
<dbReference type="EMBL" id="JBHTHX010000055">
    <property type="protein sequence ID" value="MFD0883618.1"/>
    <property type="molecule type" value="Genomic_DNA"/>
</dbReference>